<reference evidence="2" key="1">
    <citation type="submission" date="2020-02" db="EMBL/GenBank/DDBJ databases">
        <authorList>
            <person name="Meier V. D."/>
        </authorList>
    </citation>
    <scope>NUCLEOTIDE SEQUENCE</scope>
    <source>
        <strain evidence="2">AVDCRST_MAG68</strain>
    </source>
</reference>
<evidence type="ECO:0000259" key="1">
    <source>
        <dbReference type="Pfam" id="PF14206"/>
    </source>
</evidence>
<organism evidence="2">
    <name type="scientific">uncultured Gemmatimonadota bacterium</name>
    <dbReference type="NCBI Taxonomy" id="203437"/>
    <lineage>
        <taxon>Bacteria</taxon>
        <taxon>Pseudomonadati</taxon>
        <taxon>Gemmatimonadota</taxon>
        <taxon>environmental samples</taxon>
    </lineage>
</organism>
<gene>
    <name evidence="2" type="ORF">AVDCRST_MAG68-4855</name>
</gene>
<dbReference type="EMBL" id="CADCTW010000218">
    <property type="protein sequence ID" value="CAA9365982.1"/>
    <property type="molecule type" value="Genomic_DNA"/>
</dbReference>
<proteinExistence type="predicted"/>
<dbReference type="AlphaFoldDB" id="A0A6J4MQG1"/>
<protein>
    <recommendedName>
        <fullName evidence="1">Cysteine-rich CPCC domain-containing protein</fullName>
    </recommendedName>
</protein>
<dbReference type="Pfam" id="PF14206">
    <property type="entry name" value="Cys_rich_CPCC"/>
    <property type="match status" value="1"/>
</dbReference>
<evidence type="ECO:0000313" key="2">
    <source>
        <dbReference type="EMBL" id="CAA9365982.1"/>
    </source>
</evidence>
<feature type="domain" description="Cysteine-rich CPCC" evidence="1">
    <location>
        <begin position="17"/>
        <end position="46"/>
    </location>
</feature>
<dbReference type="InterPro" id="IPR025983">
    <property type="entry name" value="Cys_rich_CPCC"/>
</dbReference>
<accession>A0A6J4MQG1</accession>
<name>A0A6J4MQG1_9BACT</name>
<sequence length="47" mass="4865">MALSSPACARGAGPERFPCPCCGHLVFGEGPGSHQICPVCFWEDDAG</sequence>